<dbReference type="InterPro" id="IPR011701">
    <property type="entry name" value="MFS"/>
</dbReference>
<keyword evidence="8" id="KW-1185">Reference proteome</keyword>
<protein>
    <recommendedName>
        <fullName evidence="6">Major facilitator superfamily (MFS) profile domain-containing protein</fullName>
    </recommendedName>
</protein>
<dbReference type="EMBL" id="CAJVRM010000181">
    <property type="protein sequence ID" value="CAG8976536.1"/>
    <property type="molecule type" value="Genomic_DNA"/>
</dbReference>
<evidence type="ECO:0000313" key="8">
    <source>
        <dbReference type="Proteomes" id="UP000701801"/>
    </source>
</evidence>
<feature type="transmembrane region" description="Helical" evidence="5">
    <location>
        <begin position="444"/>
        <end position="462"/>
    </location>
</feature>
<accession>A0A9N9LS42</accession>
<feature type="transmembrane region" description="Helical" evidence="5">
    <location>
        <begin position="313"/>
        <end position="333"/>
    </location>
</feature>
<sequence length="612" mass="66029">MCKMSYCGAKKTTAEPGVVSNPADLNENNLCLTEFSTRISSPAAKPNFMGFCLASISYATATTYIFLMTNNTMKENEVKTNSSDGTPKEDEASDAVSTQYLSGVRLYIMTFGLCLGVYLVHVEITILCTSLLAITNSLDGFAQAGWIISGYLITYTGFIVIWSKLSDVVGRKTCVMTTMAIFVLFSAGCGAAQNITQLIICRVFQGVGAAGGFSLTMTVCYEMVPKNKYPLYQAIMAATAALAALTGPLFGGLISEHTTWRWVFLLNVPSGTVALLILFFGIPAGFPNHTANSNPFRSQGPKKDLSAKAFERLDVLGATLLLASTLLLVTGLLEGGVEFPWKSGATISLLVISGLVLIPFLIWERIVTSDNWKQEPVFPWRFFSSLLNGIPFYTIVFTLPQRIQNTNHLSPFDAAVRIIPLSVGSASGGVLASIVTGTGRIAPIYLLWGYSVLTAIGTSLLTTLPSTVDIPRSFYGYEFLAGFGLGGTFSIPMLVIPYVVETRDLATASGAYYEFRILGGAIGLAIATTVFNNYIGDNLSAILAPEVLQALLQSTFTIEGLPEELKGRVAKVLAEGYNLQMRVTTGFAVAQIFTLGLLWRKNQIRVVEKKVS</sequence>
<keyword evidence="4 5" id="KW-0472">Membrane</keyword>
<evidence type="ECO:0000256" key="5">
    <source>
        <dbReference type="SAM" id="Phobius"/>
    </source>
</evidence>
<feature type="transmembrane region" description="Helical" evidence="5">
    <location>
        <begin position="378"/>
        <end position="398"/>
    </location>
</feature>
<feature type="transmembrane region" description="Helical" evidence="5">
    <location>
        <begin position="345"/>
        <end position="366"/>
    </location>
</feature>
<feature type="transmembrane region" description="Helical" evidence="5">
    <location>
        <begin position="231"/>
        <end position="254"/>
    </location>
</feature>
<evidence type="ECO:0000256" key="1">
    <source>
        <dbReference type="ARBA" id="ARBA00004141"/>
    </source>
</evidence>
<evidence type="ECO:0000256" key="4">
    <source>
        <dbReference type="ARBA" id="ARBA00023136"/>
    </source>
</evidence>
<dbReference type="PANTHER" id="PTHR23501:SF43">
    <property type="entry name" value="MULTIDRUG TRANSPORTER, PUTATIVE (AFU_ORTHOLOGUE AFUA_6G03040)-RELATED"/>
    <property type="match status" value="1"/>
</dbReference>
<dbReference type="Gene3D" id="1.20.1250.20">
    <property type="entry name" value="MFS general substrate transporter like domains"/>
    <property type="match status" value="1"/>
</dbReference>
<dbReference type="GO" id="GO:0005886">
    <property type="term" value="C:plasma membrane"/>
    <property type="evidence" value="ECO:0007669"/>
    <property type="project" value="TreeGrafter"/>
</dbReference>
<dbReference type="AlphaFoldDB" id="A0A9N9LS42"/>
<feature type="transmembrane region" description="Helical" evidence="5">
    <location>
        <begin position="48"/>
        <end position="67"/>
    </location>
</feature>
<dbReference type="InterPro" id="IPR036259">
    <property type="entry name" value="MFS_trans_sf"/>
</dbReference>
<dbReference type="InterPro" id="IPR020846">
    <property type="entry name" value="MFS_dom"/>
</dbReference>
<evidence type="ECO:0000259" key="6">
    <source>
        <dbReference type="PROSITE" id="PS50850"/>
    </source>
</evidence>
<feature type="transmembrane region" description="Helical" evidence="5">
    <location>
        <begin position="202"/>
        <end position="224"/>
    </location>
</feature>
<comment type="subcellular location">
    <subcellularLocation>
        <location evidence="1">Membrane</location>
        <topology evidence="1">Multi-pass membrane protein</topology>
    </subcellularLocation>
</comment>
<evidence type="ECO:0000313" key="7">
    <source>
        <dbReference type="EMBL" id="CAG8976536.1"/>
    </source>
</evidence>
<dbReference type="OrthoDB" id="440553at2759"/>
<feature type="transmembrane region" description="Helical" evidence="5">
    <location>
        <begin position="174"/>
        <end position="196"/>
    </location>
</feature>
<name>A0A9N9LS42_9HELO</name>
<evidence type="ECO:0000256" key="3">
    <source>
        <dbReference type="ARBA" id="ARBA00022989"/>
    </source>
</evidence>
<reference evidence="7" key="1">
    <citation type="submission" date="2021-07" db="EMBL/GenBank/DDBJ databases">
        <authorList>
            <person name="Durling M."/>
        </authorList>
    </citation>
    <scope>NUCLEOTIDE SEQUENCE</scope>
</reference>
<feature type="domain" description="Major facilitator superfamily (MFS) profile" evidence="6">
    <location>
        <begin position="109"/>
        <end position="562"/>
    </location>
</feature>
<dbReference type="PANTHER" id="PTHR23501">
    <property type="entry name" value="MAJOR FACILITATOR SUPERFAMILY"/>
    <property type="match status" value="1"/>
</dbReference>
<organism evidence="7 8">
    <name type="scientific">Hymenoscyphus albidus</name>
    <dbReference type="NCBI Taxonomy" id="595503"/>
    <lineage>
        <taxon>Eukaryota</taxon>
        <taxon>Fungi</taxon>
        <taxon>Dikarya</taxon>
        <taxon>Ascomycota</taxon>
        <taxon>Pezizomycotina</taxon>
        <taxon>Leotiomycetes</taxon>
        <taxon>Helotiales</taxon>
        <taxon>Helotiaceae</taxon>
        <taxon>Hymenoscyphus</taxon>
    </lineage>
</organism>
<feature type="transmembrane region" description="Helical" evidence="5">
    <location>
        <begin position="474"/>
        <end position="500"/>
    </location>
</feature>
<keyword evidence="2 5" id="KW-0812">Transmembrane</keyword>
<feature type="transmembrane region" description="Helical" evidence="5">
    <location>
        <begin position="260"/>
        <end position="282"/>
    </location>
</feature>
<feature type="transmembrane region" description="Helical" evidence="5">
    <location>
        <begin position="512"/>
        <end position="535"/>
    </location>
</feature>
<dbReference type="Gene3D" id="1.20.1720.10">
    <property type="entry name" value="Multidrug resistance protein D"/>
    <property type="match status" value="1"/>
</dbReference>
<gene>
    <name evidence="7" type="ORF">HYALB_00011013</name>
</gene>
<proteinExistence type="predicted"/>
<feature type="transmembrane region" description="Helical" evidence="5">
    <location>
        <begin position="579"/>
        <end position="599"/>
    </location>
</feature>
<evidence type="ECO:0000256" key="2">
    <source>
        <dbReference type="ARBA" id="ARBA00022692"/>
    </source>
</evidence>
<dbReference type="SUPFAM" id="SSF103473">
    <property type="entry name" value="MFS general substrate transporter"/>
    <property type="match status" value="1"/>
</dbReference>
<comment type="caution">
    <text evidence="7">The sequence shown here is derived from an EMBL/GenBank/DDBJ whole genome shotgun (WGS) entry which is preliminary data.</text>
</comment>
<keyword evidence="3 5" id="KW-1133">Transmembrane helix</keyword>
<dbReference type="PROSITE" id="PS50850">
    <property type="entry name" value="MFS"/>
    <property type="match status" value="1"/>
</dbReference>
<feature type="transmembrane region" description="Helical" evidence="5">
    <location>
        <begin position="140"/>
        <end position="162"/>
    </location>
</feature>
<dbReference type="GO" id="GO:0022857">
    <property type="term" value="F:transmembrane transporter activity"/>
    <property type="evidence" value="ECO:0007669"/>
    <property type="project" value="InterPro"/>
</dbReference>
<feature type="transmembrane region" description="Helical" evidence="5">
    <location>
        <begin position="106"/>
        <end position="134"/>
    </location>
</feature>
<dbReference type="Proteomes" id="UP000701801">
    <property type="component" value="Unassembled WGS sequence"/>
</dbReference>
<dbReference type="Pfam" id="PF07690">
    <property type="entry name" value="MFS_1"/>
    <property type="match status" value="1"/>
</dbReference>